<evidence type="ECO:0000313" key="2">
    <source>
        <dbReference type="EMBL" id="RWR95230.1"/>
    </source>
</evidence>
<dbReference type="STRING" id="337451.A0A3S3PPQ3"/>
<dbReference type="InterPro" id="IPR016102">
    <property type="entry name" value="Succinyl-CoA_synth-like"/>
</dbReference>
<dbReference type="Gene3D" id="3.40.50.720">
    <property type="entry name" value="NAD(P)-binding Rossmann-like Domain"/>
    <property type="match status" value="1"/>
</dbReference>
<dbReference type="Proteomes" id="UP000283530">
    <property type="component" value="Unassembled WGS sequence"/>
</dbReference>
<sequence length="220" mass="24168">MLLGRETPSVAGIINPGAEGFQKLFLVRRKLRYQFIRAACAAHPIADFLSTLHHSEAASSMAALKQPTIKVVAIIAEGVPEADAKQLFIGPATVGAFKLEHLRLVTLQERIDNIIQCKLYRPGSVGFVSKSVRGMSNELYNTIARVTDGIYERHSNRRRCVSCSTLSDHVLRFNNIPQPKTWEGPKTPVVAAWVSGLVLDFSSQKVQFGHAVSSVTLDIC</sequence>
<dbReference type="AlphaFoldDB" id="A0A3S3PPQ3"/>
<keyword evidence="3" id="KW-1185">Reference proteome</keyword>
<dbReference type="PANTHER" id="PTHR23118">
    <property type="entry name" value="ATP-CITRATE SYNTHASE"/>
    <property type="match status" value="1"/>
</dbReference>
<comment type="subunit">
    <text evidence="1">Heterooctamer of 4 alpha and 4 beta chains.</text>
</comment>
<comment type="caution">
    <text evidence="2">The sequence shown here is derived from an EMBL/GenBank/DDBJ whole genome shotgun (WGS) entry which is preliminary data.</text>
</comment>
<protein>
    <submittedName>
        <fullName evidence="2">ATP-citrate synthase beta chain protein 2</fullName>
    </submittedName>
</protein>
<dbReference type="PANTHER" id="PTHR23118:SF42">
    <property type="entry name" value="ATP-CITRATE SYNTHASE"/>
    <property type="match status" value="1"/>
</dbReference>
<dbReference type="EMBL" id="QPKB01000011">
    <property type="protein sequence ID" value="RWR95230.1"/>
    <property type="molecule type" value="Genomic_DNA"/>
</dbReference>
<organism evidence="2 3">
    <name type="scientific">Cinnamomum micranthum f. kanehirae</name>
    <dbReference type="NCBI Taxonomy" id="337451"/>
    <lineage>
        <taxon>Eukaryota</taxon>
        <taxon>Viridiplantae</taxon>
        <taxon>Streptophyta</taxon>
        <taxon>Embryophyta</taxon>
        <taxon>Tracheophyta</taxon>
        <taxon>Spermatophyta</taxon>
        <taxon>Magnoliopsida</taxon>
        <taxon>Magnoliidae</taxon>
        <taxon>Laurales</taxon>
        <taxon>Lauraceae</taxon>
        <taxon>Cinnamomum</taxon>
    </lineage>
</organism>
<dbReference type="OrthoDB" id="1744747at2759"/>
<dbReference type="Gene3D" id="3.40.50.261">
    <property type="entry name" value="Succinyl-CoA synthetase domains"/>
    <property type="match status" value="1"/>
</dbReference>
<name>A0A3S3PPQ3_9MAGN</name>
<dbReference type="GO" id="GO:0003878">
    <property type="term" value="F:ATP citrate synthase activity"/>
    <property type="evidence" value="ECO:0007669"/>
    <property type="project" value="TreeGrafter"/>
</dbReference>
<dbReference type="InterPro" id="IPR002020">
    <property type="entry name" value="Citrate_synthase"/>
</dbReference>
<proteinExistence type="predicted"/>
<dbReference type="GO" id="GO:0006085">
    <property type="term" value="P:acetyl-CoA biosynthetic process"/>
    <property type="evidence" value="ECO:0007669"/>
    <property type="project" value="TreeGrafter"/>
</dbReference>
<dbReference type="GO" id="GO:0005829">
    <property type="term" value="C:cytosol"/>
    <property type="evidence" value="ECO:0007669"/>
    <property type="project" value="TreeGrafter"/>
</dbReference>
<dbReference type="GO" id="GO:0006633">
    <property type="term" value="P:fatty acid biosynthetic process"/>
    <property type="evidence" value="ECO:0007669"/>
    <property type="project" value="TreeGrafter"/>
</dbReference>
<gene>
    <name evidence="2" type="ORF">CKAN_02456200</name>
</gene>
<reference evidence="2 3" key="1">
    <citation type="journal article" date="2019" name="Nat. Plants">
        <title>Stout camphor tree genome fills gaps in understanding of flowering plant genome evolution.</title>
        <authorList>
            <person name="Chaw S.M."/>
            <person name="Liu Y.C."/>
            <person name="Wu Y.W."/>
            <person name="Wang H.Y."/>
            <person name="Lin C.I."/>
            <person name="Wu C.S."/>
            <person name="Ke H.M."/>
            <person name="Chang L.Y."/>
            <person name="Hsu C.Y."/>
            <person name="Yang H.T."/>
            <person name="Sudianto E."/>
            <person name="Hsu M.H."/>
            <person name="Wu K.P."/>
            <person name="Wang L.N."/>
            <person name="Leebens-Mack J.H."/>
            <person name="Tsai I.J."/>
        </authorList>
    </citation>
    <scope>NUCLEOTIDE SEQUENCE [LARGE SCALE GENOMIC DNA]</scope>
    <source>
        <strain evidence="3">cv. Chaw 1501</strain>
        <tissue evidence="2">Young leaves</tissue>
    </source>
</reference>
<accession>A0A3S3PPQ3</accession>
<evidence type="ECO:0000313" key="3">
    <source>
        <dbReference type="Proteomes" id="UP000283530"/>
    </source>
</evidence>
<evidence type="ECO:0000256" key="1">
    <source>
        <dbReference type="ARBA" id="ARBA00011412"/>
    </source>
</evidence>